<keyword evidence="3" id="KW-1185">Reference proteome</keyword>
<sequence>MSSCFRSWSCSASRRNVLKPPDQHQLTLTAAAGSAGVTGGPPPPPGHFTFRRQFEARLNNSWRTALFIKWYAVLINVVEAQCFAIYEIGKQKRHRRRPEEERFPDSAVRRNLHLAMATLMLLSSGAAIVGLLAQNTTLLLPYYIFHVATLVLELNYAVIRVATAVSWTGNGGKSGNHRRHTSTVRTLATLAYITFNLLLMIGAEFGTTNGAGGGLLWRAEYPPFWHRFSTMMG</sequence>
<dbReference type="EMBL" id="JBEHCU010009189">
    <property type="protein sequence ID" value="KAL1380347.1"/>
    <property type="molecule type" value="Genomic_DNA"/>
</dbReference>
<protein>
    <submittedName>
        <fullName evidence="2">Uncharacterized protein</fullName>
    </submittedName>
</protein>
<evidence type="ECO:0000313" key="2">
    <source>
        <dbReference type="EMBL" id="KAL1380347.1"/>
    </source>
</evidence>
<gene>
    <name evidence="2" type="ORF">pipiens_014272</name>
</gene>
<organism evidence="2 3">
    <name type="scientific">Culex pipiens pipiens</name>
    <name type="common">Northern house mosquito</name>
    <dbReference type="NCBI Taxonomy" id="38569"/>
    <lineage>
        <taxon>Eukaryota</taxon>
        <taxon>Metazoa</taxon>
        <taxon>Ecdysozoa</taxon>
        <taxon>Arthropoda</taxon>
        <taxon>Hexapoda</taxon>
        <taxon>Insecta</taxon>
        <taxon>Pterygota</taxon>
        <taxon>Neoptera</taxon>
        <taxon>Endopterygota</taxon>
        <taxon>Diptera</taxon>
        <taxon>Nematocera</taxon>
        <taxon>Culicoidea</taxon>
        <taxon>Culicidae</taxon>
        <taxon>Culicinae</taxon>
        <taxon>Culicini</taxon>
        <taxon>Culex</taxon>
        <taxon>Culex</taxon>
    </lineage>
</organism>
<feature type="transmembrane region" description="Helical" evidence="1">
    <location>
        <begin position="112"/>
        <end position="133"/>
    </location>
</feature>
<keyword evidence="1" id="KW-0812">Transmembrane</keyword>
<dbReference type="Proteomes" id="UP001562425">
    <property type="component" value="Unassembled WGS sequence"/>
</dbReference>
<name>A0ABD1CV97_CULPP</name>
<evidence type="ECO:0000313" key="3">
    <source>
        <dbReference type="Proteomes" id="UP001562425"/>
    </source>
</evidence>
<keyword evidence="1" id="KW-0472">Membrane</keyword>
<reference evidence="2 3" key="1">
    <citation type="submission" date="2024-05" db="EMBL/GenBank/DDBJ databases">
        <title>Culex pipiens pipiens assembly and annotation.</title>
        <authorList>
            <person name="Alout H."/>
            <person name="Durand T."/>
        </authorList>
    </citation>
    <scope>NUCLEOTIDE SEQUENCE [LARGE SCALE GENOMIC DNA]</scope>
    <source>
        <strain evidence="2">HA-2024</strain>
        <tissue evidence="2">Whole body</tissue>
    </source>
</reference>
<proteinExistence type="predicted"/>
<dbReference type="AlphaFoldDB" id="A0ABD1CV97"/>
<keyword evidence="1" id="KW-1133">Transmembrane helix</keyword>
<feature type="transmembrane region" description="Helical" evidence="1">
    <location>
        <begin position="139"/>
        <end position="162"/>
    </location>
</feature>
<evidence type="ECO:0000256" key="1">
    <source>
        <dbReference type="SAM" id="Phobius"/>
    </source>
</evidence>
<comment type="caution">
    <text evidence="2">The sequence shown here is derived from an EMBL/GenBank/DDBJ whole genome shotgun (WGS) entry which is preliminary data.</text>
</comment>
<feature type="transmembrane region" description="Helical" evidence="1">
    <location>
        <begin position="183"/>
        <end position="203"/>
    </location>
</feature>
<accession>A0ABD1CV97</accession>